<keyword evidence="4" id="KW-1185">Reference proteome</keyword>
<gene>
    <name evidence="3" type="ORF">HG66A1_25190</name>
</gene>
<organism evidence="3 4">
    <name type="scientific">Gimesia chilikensis</name>
    <dbReference type="NCBI Taxonomy" id="2605989"/>
    <lineage>
        <taxon>Bacteria</taxon>
        <taxon>Pseudomonadati</taxon>
        <taxon>Planctomycetota</taxon>
        <taxon>Planctomycetia</taxon>
        <taxon>Planctomycetales</taxon>
        <taxon>Planctomycetaceae</taxon>
        <taxon>Gimesia</taxon>
    </lineage>
</organism>
<dbReference type="AlphaFoldDB" id="A0A517PMZ3"/>
<reference evidence="3 4" key="1">
    <citation type="submission" date="2019-02" db="EMBL/GenBank/DDBJ databases">
        <title>Deep-cultivation of Planctomycetes and their phenomic and genomic characterization uncovers novel biology.</title>
        <authorList>
            <person name="Wiegand S."/>
            <person name="Jogler M."/>
            <person name="Boedeker C."/>
            <person name="Pinto D."/>
            <person name="Vollmers J."/>
            <person name="Rivas-Marin E."/>
            <person name="Kohn T."/>
            <person name="Peeters S.H."/>
            <person name="Heuer A."/>
            <person name="Rast P."/>
            <person name="Oberbeckmann S."/>
            <person name="Bunk B."/>
            <person name="Jeske O."/>
            <person name="Meyerdierks A."/>
            <person name="Storesund J.E."/>
            <person name="Kallscheuer N."/>
            <person name="Luecker S."/>
            <person name="Lage O.M."/>
            <person name="Pohl T."/>
            <person name="Merkel B.J."/>
            <person name="Hornburger P."/>
            <person name="Mueller R.-W."/>
            <person name="Bruemmer F."/>
            <person name="Labrenz M."/>
            <person name="Spormann A.M."/>
            <person name="Op den Camp H."/>
            <person name="Overmann J."/>
            <person name="Amann R."/>
            <person name="Jetten M.S.M."/>
            <person name="Mascher T."/>
            <person name="Medema M.H."/>
            <person name="Devos D.P."/>
            <person name="Kaster A.-K."/>
            <person name="Ovreas L."/>
            <person name="Rohde M."/>
            <person name="Galperin M.Y."/>
            <person name="Jogler C."/>
        </authorList>
    </citation>
    <scope>NUCLEOTIDE SEQUENCE [LARGE SCALE GENOMIC DNA]</scope>
    <source>
        <strain evidence="3 4">HG66A1</strain>
    </source>
</reference>
<feature type="signal peptide" evidence="2">
    <location>
        <begin position="1"/>
        <end position="23"/>
    </location>
</feature>
<dbReference type="InterPro" id="IPR036278">
    <property type="entry name" value="Sialidase_sf"/>
</dbReference>
<feature type="region of interest" description="Disordered" evidence="1">
    <location>
        <begin position="218"/>
        <end position="303"/>
    </location>
</feature>
<keyword evidence="2" id="KW-0732">Signal</keyword>
<evidence type="ECO:0000313" key="4">
    <source>
        <dbReference type="Proteomes" id="UP000320421"/>
    </source>
</evidence>
<feature type="chain" id="PRO_5021901214" evidence="2">
    <location>
        <begin position="24"/>
        <end position="545"/>
    </location>
</feature>
<proteinExistence type="predicted"/>
<dbReference type="OrthoDB" id="257265at2"/>
<protein>
    <submittedName>
        <fullName evidence="3">Ser-Thr-rich glycosyl-phosphatidyl-inositol-anchored membrane family protein</fullName>
    </submittedName>
</protein>
<dbReference type="SUPFAM" id="SSF50939">
    <property type="entry name" value="Sialidases"/>
    <property type="match status" value="1"/>
</dbReference>
<evidence type="ECO:0000256" key="2">
    <source>
        <dbReference type="SAM" id="SignalP"/>
    </source>
</evidence>
<evidence type="ECO:0000313" key="3">
    <source>
        <dbReference type="EMBL" id="QDT20730.1"/>
    </source>
</evidence>
<dbReference type="Proteomes" id="UP000320421">
    <property type="component" value="Chromosome"/>
</dbReference>
<sequence precursor="true">MRLFSLLVISCCIWSGAATSVSAATAPPVFTSKTQFRIPYHYDQAEIDRLGAREIRLYVSTDRGVSWNHQQSVSPSTRKFPFTATQDGEYWFSVRTLDANNQLHPSGRVFEPGLRVVIDTTPPQLDLDLKQVSPGKVQLIWNAEDKYLDPTKLVLEYAQNGSQDWQRVIVAPNSRGQTTWSISQGGVVSVRGMIKDRANNVGSSQKQIRVVAAASRTLPKPKQDLPDFNQPIAQGSLPDQSLTQNDPGSPAPYSSLKQPGQPEQPGALEPSTPLANRQMPGVFPREGQFDPAPPAGAPVQDSVKGQYVADDPEKRPAYAKNRYPMPAQNWSADRKQVLNGTQFQIGFQVDEVGPSGVGAVELYITEDNGQKWYKYGEDPDKKSPFQVEVPNDGIYGFTLRVRSGAGLADALPKSGEKPDVVVVVDRQAPVIQLDPVVQGVGGEANKVTISWNISEPNPAEKPIAINYSTQPGGPWEPIVEWQEDQGRFTWSVRPGNPSKFYLQVVARDAAGNISQQVTPQPIVVDLTKPSGRIVDVEVLSRKPSY</sequence>
<name>A0A517PMZ3_9PLAN</name>
<dbReference type="EMBL" id="CP036266">
    <property type="protein sequence ID" value="QDT20730.1"/>
    <property type="molecule type" value="Genomic_DNA"/>
</dbReference>
<accession>A0A517PMZ3</accession>
<dbReference type="RefSeq" id="WP_145183962.1">
    <property type="nucleotide sequence ID" value="NZ_CP036266.1"/>
</dbReference>
<feature type="compositionally biased region" description="Polar residues" evidence="1">
    <location>
        <begin position="231"/>
        <end position="247"/>
    </location>
</feature>
<evidence type="ECO:0000256" key="1">
    <source>
        <dbReference type="SAM" id="MobiDB-lite"/>
    </source>
</evidence>